<gene>
    <name evidence="1" type="ORF">SAMN04490178_1041</name>
</gene>
<sequence>MANKNKKVKLLNEMSDVERAQRTWSKKEWNDMPESERNRLIDLERIDREEIGKFLKGLSDK</sequence>
<evidence type="ECO:0000313" key="2">
    <source>
        <dbReference type="Proteomes" id="UP000198847"/>
    </source>
</evidence>
<dbReference type="RefSeq" id="WP_091744252.1">
    <property type="nucleotide sequence ID" value="NZ_FODY01000004.1"/>
</dbReference>
<accession>A0A1H8RM42</accession>
<dbReference type="Proteomes" id="UP000198847">
    <property type="component" value="Unassembled WGS sequence"/>
</dbReference>
<dbReference type="EMBL" id="FODY01000004">
    <property type="protein sequence ID" value="SEO67248.1"/>
    <property type="molecule type" value="Genomic_DNA"/>
</dbReference>
<protein>
    <submittedName>
        <fullName evidence="1">Uncharacterized protein</fullName>
    </submittedName>
</protein>
<evidence type="ECO:0000313" key="1">
    <source>
        <dbReference type="EMBL" id="SEO67248.1"/>
    </source>
</evidence>
<dbReference type="AlphaFoldDB" id="A0A1H8RM42"/>
<name>A0A1H8RM42_9FIRM</name>
<proteinExistence type="predicted"/>
<organism evidence="1 2">
    <name type="scientific">Propionispora vibrioides</name>
    <dbReference type="NCBI Taxonomy" id="112903"/>
    <lineage>
        <taxon>Bacteria</taxon>
        <taxon>Bacillati</taxon>
        <taxon>Bacillota</taxon>
        <taxon>Negativicutes</taxon>
        <taxon>Selenomonadales</taxon>
        <taxon>Sporomusaceae</taxon>
        <taxon>Propionispora</taxon>
    </lineage>
</organism>
<keyword evidence="2" id="KW-1185">Reference proteome</keyword>
<reference evidence="1 2" key="1">
    <citation type="submission" date="2016-10" db="EMBL/GenBank/DDBJ databases">
        <authorList>
            <person name="de Groot N.N."/>
        </authorList>
    </citation>
    <scope>NUCLEOTIDE SEQUENCE [LARGE SCALE GENOMIC DNA]</scope>
    <source>
        <strain evidence="1 2">DSM 13305</strain>
    </source>
</reference>